<evidence type="ECO:0000256" key="7">
    <source>
        <dbReference type="ARBA" id="ARBA00023010"/>
    </source>
</evidence>
<feature type="transmembrane region" description="Helical" evidence="9">
    <location>
        <begin position="20"/>
        <end position="40"/>
    </location>
</feature>
<protein>
    <recommendedName>
        <fullName evidence="9">Protein translocase subunit SecE</fullName>
    </recommendedName>
</protein>
<dbReference type="STRING" id="476281.ICMP_531"/>
<comment type="function">
    <text evidence="9">Essential subunit of the Sec protein translocation channel SecYEG. Clamps together the 2 halves of SecY. May contact the channel plug during translocation.</text>
</comment>
<dbReference type="Gene3D" id="1.20.5.1030">
    <property type="entry name" value="Preprotein translocase secy subunit"/>
    <property type="match status" value="1"/>
</dbReference>
<evidence type="ECO:0000256" key="6">
    <source>
        <dbReference type="ARBA" id="ARBA00022989"/>
    </source>
</evidence>
<evidence type="ECO:0000256" key="1">
    <source>
        <dbReference type="ARBA" id="ARBA00004370"/>
    </source>
</evidence>
<dbReference type="GO" id="GO:0006605">
    <property type="term" value="P:protein targeting"/>
    <property type="evidence" value="ECO:0007669"/>
    <property type="project" value="UniProtKB-UniRule"/>
</dbReference>
<dbReference type="HAMAP" id="MF_00422">
    <property type="entry name" value="SecE"/>
    <property type="match status" value="1"/>
</dbReference>
<evidence type="ECO:0000256" key="8">
    <source>
        <dbReference type="ARBA" id="ARBA00023136"/>
    </source>
</evidence>
<organism evidence="10 11">
    <name type="scientific">Candidatus Ishikawaella capsulata Mpkobe</name>
    <dbReference type="NCBI Taxonomy" id="476281"/>
    <lineage>
        <taxon>Bacteria</taxon>
        <taxon>Pseudomonadati</taxon>
        <taxon>Pseudomonadota</taxon>
        <taxon>Gammaproteobacteria</taxon>
        <taxon>Enterobacterales</taxon>
        <taxon>Enterobacteriaceae</taxon>
        <taxon>Candidatus Ishikawella</taxon>
    </lineage>
</organism>
<dbReference type="InterPro" id="IPR001901">
    <property type="entry name" value="Translocase_SecE/Sec61-g"/>
</dbReference>
<keyword evidence="4 9" id="KW-0812">Transmembrane</keyword>
<keyword evidence="3 9" id="KW-1003">Cell membrane</keyword>
<evidence type="ECO:0000256" key="5">
    <source>
        <dbReference type="ARBA" id="ARBA00022927"/>
    </source>
</evidence>
<dbReference type="KEGG" id="icp:ICMP_531"/>
<evidence type="ECO:0000256" key="4">
    <source>
        <dbReference type="ARBA" id="ARBA00022692"/>
    </source>
</evidence>
<keyword evidence="2 9" id="KW-0813">Transport</keyword>
<dbReference type="InterPro" id="IPR038379">
    <property type="entry name" value="SecE_sf"/>
</dbReference>
<dbReference type="GO" id="GO:0065002">
    <property type="term" value="P:intracellular protein transmembrane transport"/>
    <property type="evidence" value="ECO:0007669"/>
    <property type="project" value="UniProtKB-UniRule"/>
</dbReference>
<dbReference type="GO" id="GO:0008320">
    <property type="term" value="F:protein transmembrane transporter activity"/>
    <property type="evidence" value="ECO:0007669"/>
    <property type="project" value="UniProtKB-UniRule"/>
</dbReference>
<dbReference type="GO" id="GO:0005886">
    <property type="term" value="C:plasma membrane"/>
    <property type="evidence" value="ECO:0007669"/>
    <property type="project" value="UniProtKB-UniRule"/>
</dbReference>
<comment type="similarity">
    <text evidence="9">Belongs to the SecE/SEC61-gamma family.</text>
</comment>
<dbReference type="PANTHER" id="PTHR33910:SF1">
    <property type="entry name" value="PROTEIN TRANSLOCASE SUBUNIT SECE"/>
    <property type="match status" value="1"/>
</dbReference>
<dbReference type="PANTHER" id="PTHR33910">
    <property type="entry name" value="PROTEIN TRANSLOCASE SUBUNIT SECE"/>
    <property type="match status" value="1"/>
</dbReference>
<keyword evidence="6 9" id="KW-1133">Transmembrane helix</keyword>
<dbReference type="PROSITE" id="PS01067">
    <property type="entry name" value="SECE_SEC61G"/>
    <property type="match status" value="1"/>
</dbReference>
<evidence type="ECO:0000313" key="11">
    <source>
        <dbReference type="Proteomes" id="UP000061704"/>
    </source>
</evidence>
<dbReference type="HOGENOM" id="CLU_113663_0_1_6"/>
<keyword evidence="7 9" id="KW-0811">Translocation</keyword>
<comment type="subunit">
    <text evidence="9">Component of the Sec protein translocase complex. Heterotrimer consisting of SecY, SecE and SecG subunits. The heterotrimers can form oligomers, although 1 heterotrimer is thought to be able to translocate proteins. Interacts with the ribosome. Interacts with SecDF, and other proteins may be involved. Interacts with SecA.</text>
</comment>
<feature type="transmembrane region" description="Helical" evidence="9">
    <location>
        <begin position="93"/>
        <end position="113"/>
    </location>
</feature>
<evidence type="ECO:0000313" key="10">
    <source>
        <dbReference type="EMBL" id="BAH83378.1"/>
    </source>
</evidence>
<comment type="caution">
    <text evidence="9">Lacks conserved residue(s) required for the propagation of feature annotation.</text>
</comment>
<keyword evidence="11" id="KW-1185">Reference proteome</keyword>
<dbReference type="PRINTS" id="PR01650">
    <property type="entry name" value="SECETRNLCASE"/>
</dbReference>
<keyword evidence="8 9" id="KW-0472">Membrane</keyword>
<dbReference type="InterPro" id="IPR005807">
    <property type="entry name" value="SecE_bac"/>
</dbReference>
<dbReference type="GO" id="GO:0043952">
    <property type="term" value="P:protein transport by the Sec complex"/>
    <property type="evidence" value="ECO:0007669"/>
    <property type="project" value="UniProtKB-UniRule"/>
</dbReference>
<comment type="subcellular location">
    <subcellularLocation>
        <location evidence="1">Membrane</location>
    </subcellularLocation>
</comment>
<evidence type="ECO:0000256" key="3">
    <source>
        <dbReference type="ARBA" id="ARBA00022475"/>
    </source>
</evidence>
<keyword evidence="5 9" id="KW-0653">Protein transport</keyword>
<gene>
    <name evidence="9 10" type="primary">secE</name>
    <name evidence="10" type="ORF">ICMP_531</name>
</gene>
<reference evidence="10 11" key="1">
    <citation type="journal article" date="2011" name="Genome Biol. Evol.">
        <title>Reductive evolution of bacterial genome in insect gut environment.</title>
        <authorList>
            <person name="Nikoh N."/>
            <person name="Hosokawa T."/>
            <person name="Ohshima K."/>
            <person name="Hattori M."/>
            <person name="Fukatsu T."/>
        </authorList>
    </citation>
    <scope>NUCLEOTIDE SEQUENCE [LARGE SCALE GENOMIC DNA]</scope>
    <source>
        <strain evidence="10 11">Mpkobe</strain>
    </source>
</reference>
<dbReference type="AlphaFoldDB" id="C5WDH2"/>
<feature type="transmembrane region" description="Helical" evidence="9">
    <location>
        <begin position="47"/>
        <end position="65"/>
    </location>
</feature>
<evidence type="ECO:0000256" key="2">
    <source>
        <dbReference type="ARBA" id="ARBA00022448"/>
    </source>
</evidence>
<accession>C5WDH2</accession>
<evidence type="ECO:0000256" key="9">
    <source>
        <dbReference type="HAMAP-Rule" id="MF_00422"/>
    </source>
</evidence>
<sequence>MFMNANSENQAKGNKLWLERIKWISVVGLFLLAVGSKYYLHITHMSILITLLLIIATCVMLFLTTKGKALLLFANEAQNEIGKVVWPTCQESIQTTFIILAVTIVMSIIIWGLDRMLVRILSFITEL</sequence>
<dbReference type="NCBIfam" id="TIGR00964">
    <property type="entry name" value="secE_bact"/>
    <property type="match status" value="1"/>
</dbReference>
<dbReference type="EMBL" id="AP010872">
    <property type="protein sequence ID" value="BAH83378.1"/>
    <property type="molecule type" value="Genomic_DNA"/>
</dbReference>
<dbReference type="Proteomes" id="UP000061704">
    <property type="component" value="Chromosome"/>
</dbReference>
<name>C5WDH2_9ENTR</name>
<dbReference type="Pfam" id="PF00584">
    <property type="entry name" value="SecE"/>
    <property type="match status" value="1"/>
</dbReference>
<proteinExistence type="inferred from homology"/>
<dbReference type="GO" id="GO:0009306">
    <property type="term" value="P:protein secretion"/>
    <property type="evidence" value="ECO:0007669"/>
    <property type="project" value="UniProtKB-UniRule"/>
</dbReference>